<protein>
    <recommendedName>
        <fullName evidence="1">diguanylate cyclase</fullName>
        <ecNumber evidence="1">2.7.7.65</ecNumber>
    </recommendedName>
</protein>
<dbReference type="InterPro" id="IPR011623">
    <property type="entry name" value="7TMR_DISM_rcpt_extracell_dom1"/>
</dbReference>
<name>A0ABQ6ZLW4_9GAMM</name>
<feature type="transmembrane region" description="Helical" evidence="2">
    <location>
        <begin position="238"/>
        <end position="259"/>
    </location>
</feature>
<dbReference type="PROSITE" id="PS50887">
    <property type="entry name" value="GGDEF"/>
    <property type="match status" value="1"/>
</dbReference>
<dbReference type="PANTHER" id="PTHR45138:SF24">
    <property type="entry name" value="DIGUANYLATE CYCLASE DGCC-RELATED"/>
    <property type="match status" value="1"/>
</dbReference>
<keyword evidence="2" id="KW-0472">Membrane</keyword>
<dbReference type="Gene3D" id="3.30.70.270">
    <property type="match status" value="1"/>
</dbReference>
<sequence>MACPAPGPARHFTPQARGNMTQRWGWLLLLALLPAGPARGENIARIDRLQPSALEQQAGQRAGLFSERRFEGGGASARVIGNGQWRVYPRAGIADPLLVVYHPYNARVTVRAPGDAMPRTQDLFQPTLDPQFSRRALVFPLSRDGPVEVTVEGARYPMQVAIEARADYAAADLWHVRLLLPAVGMTLGVALAVLLFWLVLRERVYLLYAAAMLLQLLYVLCSYGEAYAWPGLSLLRHFGAQGIWAIGTLATVLLVYLWQDYANLRRAAPRLAWLMRLVGVYGCLLTLVLLVSPWPADDSWFPSVANGLFLLTNVVTLATLLVAWWRGERHASIVLLSWLPLLVFTMIRALRFSDGERAGPWLEYGIPWWLAFTAVALGLGLAHRMLTFRRERDSAKAHAERDALTGVLNRGAIEHRLDWALIERQREGIPVSLLFIDLDHFKQVNDRHGHATGDACLRAVTRVISQQFQYGDQLGRLGGEEFVLVLSGVELHAAMRIGEEVGARIRHDCAVVDGVAVEVTASVGAAQARHGDTVSTLIARADQAMYVAKRAGGDRIVAEDAPCHGADSTKAPAGASVN</sequence>
<dbReference type="InterPro" id="IPR000160">
    <property type="entry name" value="GGDEF_dom"/>
</dbReference>
<evidence type="ECO:0000313" key="4">
    <source>
        <dbReference type="EMBL" id="KAF1727297.1"/>
    </source>
</evidence>
<dbReference type="InterPro" id="IPR043128">
    <property type="entry name" value="Rev_trsase/Diguanyl_cyclase"/>
</dbReference>
<feature type="transmembrane region" description="Helical" evidence="2">
    <location>
        <begin position="332"/>
        <end position="352"/>
    </location>
</feature>
<keyword evidence="5" id="KW-1185">Reference proteome</keyword>
<proteinExistence type="predicted"/>
<dbReference type="InterPro" id="IPR050469">
    <property type="entry name" value="Diguanylate_Cyclase"/>
</dbReference>
<dbReference type="InterPro" id="IPR029787">
    <property type="entry name" value="Nucleotide_cyclase"/>
</dbReference>
<dbReference type="EMBL" id="PDWW01000001">
    <property type="protein sequence ID" value="KAF1727297.1"/>
    <property type="molecule type" value="Genomic_DNA"/>
</dbReference>
<feature type="transmembrane region" description="Helical" evidence="2">
    <location>
        <begin position="304"/>
        <end position="325"/>
    </location>
</feature>
<keyword evidence="2" id="KW-1133">Transmembrane helix</keyword>
<evidence type="ECO:0000256" key="1">
    <source>
        <dbReference type="ARBA" id="ARBA00012528"/>
    </source>
</evidence>
<feature type="transmembrane region" description="Helical" evidence="2">
    <location>
        <begin position="271"/>
        <end position="292"/>
    </location>
</feature>
<feature type="transmembrane region" description="Helical" evidence="2">
    <location>
        <begin position="205"/>
        <end position="226"/>
    </location>
</feature>
<feature type="domain" description="GGDEF" evidence="3">
    <location>
        <begin position="429"/>
        <end position="561"/>
    </location>
</feature>
<reference evidence="4 5" key="1">
    <citation type="submission" date="2017-10" db="EMBL/GenBank/DDBJ databases">
        <title>Whole genome sequencing of members of genus Pseudoxanthomonas.</title>
        <authorList>
            <person name="Kumar S."/>
            <person name="Bansal K."/>
            <person name="Kaur A."/>
            <person name="Patil P."/>
            <person name="Sharma S."/>
            <person name="Patil P.B."/>
        </authorList>
    </citation>
    <scope>NUCLEOTIDE SEQUENCE [LARGE SCALE GENOMIC DNA]</scope>
    <source>
        <strain evidence="4 5">DSM 17109</strain>
    </source>
</reference>
<dbReference type="Pfam" id="PF07695">
    <property type="entry name" value="7TMR-DISM_7TM"/>
    <property type="match status" value="1"/>
</dbReference>
<dbReference type="NCBIfam" id="TIGR00254">
    <property type="entry name" value="GGDEF"/>
    <property type="match status" value="1"/>
</dbReference>
<feature type="transmembrane region" description="Helical" evidence="2">
    <location>
        <begin position="178"/>
        <end position="198"/>
    </location>
</feature>
<dbReference type="Pfam" id="PF00990">
    <property type="entry name" value="GGDEF"/>
    <property type="match status" value="1"/>
</dbReference>
<evidence type="ECO:0000256" key="2">
    <source>
        <dbReference type="SAM" id="Phobius"/>
    </source>
</evidence>
<accession>A0ABQ6ZLW4</accession>
<dbReference type="SMART" id="SM00267">
    <property type="entry name" value="GGDEF"/>
    <property type="match status" value="1"/>
</dbReference>
<dbReference type="PANTHER" id="PTHR45138">
    <property type="entry name" value="REGULATORY COMPONENTS OF SENSORY TRANSDUCTION SYSTEM"/>
    <property type="match status" value="1"/>
</dbReference>
<evidence type="ECO:0000259" key="3">
    <source>
        <dbReference type="PROSITE" id="PS50887"/>
    </source>
</evidence>
<keyword evidence="2" id="KW-0812">Transmembrane</keyword>
<evidence type="ECO:0000313" key="5">
    <source>
        <dbReference type="Proteomes" id="UP000781710"/>
    </source>
</evidence>
<dbReference type="Proteomes" id="UP000781710">
    <property type="component" value="Unassembled WGS sequence"/>
</dbReference>
<feature type="transmembrane region" description="Helical" evidence="2">
    <location>
        <begin position="364"/>
        <end position="382"/>
    </location>
</feature>
<dbReference type="EC" id="2.7.7.65" evidence="1"/>
<comment type="caution">
    <text evidence="4">The sequence shown here is derived from an EMBL/GenBank/DDBJ whole genome shotgun (WGS) entry which is preliminary data.</text>
</comment>
<organism evidence="4 5">
    <name type="scientific">Pseudoxanthomonas japonensis</name>
    <dbReference type="NCBI Taxonomy" id="69284"/>
    <lineage>
        <taxon>Bacteria</taxon>
        <taxon>Pseudomonadati</taxon>
        <taxon>Pseudomonadota</taxon>
        <taxon>Gammaproteobacteria</taxon>
        <taxon>Lysobacterales</taxon>
        <taxon>Lysobacteraceae</taxon>
        <taxon>Pseudoxanthomonas</taxon>
    </lineage>
</organism>
<gene>
    <name evidence="4" type="ORF">CSC78_00275</name>
</gene>
<dbReference type="CDD" id="cd01949">
    <property type="entry name" value="GGDEF"/>
    <property type="match status" value="1"/>
</dbReference>
<dbReference type="SUPFAM" id="SSF55073">
    <property type="entry name" value="Nucleotide cyclase"/>
    <property type="match status" value="1"/>
</dbReference>